<dbReference type="PANTHER" id="PTHR22826">
    <property type="entry name" value="RHO GUANINE EXCHANGE FACTOR-RELATED"/>
    <property type="match status" value="1"/>
</dbReference>
<evidence type="ECO:0000313" key="3">
    <source>
        <dbReference type="WBParaSite" id="nRc.2.0.1.t10847-RA"/>
    </source>
</evidence>
<dbReference type="AlphaFoldDB" id="A0A915IAE7"/>
<protein>
    <submittedName>
        <fullName evidence="3">Uncharacterized protein</fullName>
    </submittedName>
</protein>
<name>A0A915IAE7_ROMCU</name>
<dbReference type="Proteomes" id="UP000887565">
    <property type="component" value="Unplaced"/>
</dbReference>
<dbReference type="GO" id="GO:0019898">
    <property type="term" value="C:extrinsic component of membrane"/>
    <property type="evidence" value="ECO:0007669"/>
    <property type="project" value="TreeGrafter"/>
</dbReference>
<organism evidence="2 3">
    <name type="scientific">Romanomermis culicivorax</name>
    <name type="common">Nematode worm</name>
    <dbReference type="NCBI Taxonomy" id="13658"/>
    <lineage>
        <taxon>Eukaryota</taxon>
        <taxon>Metazoa</taxon>
        <taxon>Ecdysozoa</taxon>
        <taxon>Nematoda</taxon>
        <taxon>Enoplea</taxon>
        <taxon>Dorylaimia</taxon>
        <taxon>Mermithida</taxon>
        <taxon>Mermithoidea</taxon>
        <taxon>Mermithidae</taxon>
        <taxon>Romanomermis</taxon>
    </lineage>
</organism>
<dbReference type="GO" id="GO:0005085">
    <property type="term" value="F:guanyl-nucleotide exchange factor activity"/>
    <property type="evidence" value="ECO:0007669"/>
    <property type="project" value="UniProtKB-KW"/>
</dbReference>
<reference evidence="3" key="1">
    <citation type="submission" date="2022-11" db="UniProtKB">
        <authorList>
            <consortium name="WormBaseParasite"/>
        </authorList>
    </citation>
    <scope>IDENTIFICATION</scope>
</reference>
<proteinExistence type="predicted"/>
<accession>A0A915IAE7</accession>
<dbReference type="GO" id="GO:0005737">
    <property type="term" value="C:cytoplasm"/>
    <property type="evidence" value="ECO:0007669"/>
    <property type="project" value="TreeGrafter"/>
</dbReference>
<keyword evidence="2" id="KW-1185">Reference proteome</keyword>
<keyword evidence="1" id="KW-0344">Guanine-nucleotide releasing factor</keyword>
<sequence length="202" mass="23117">MLPTTVVNFYRLMDFDRVQFFEDRELESFIWRSMDVLRMFDAMKHEMDDTVDPADVDAARIALDEHNKAKKRIAKAPVDQLELEGQQLIQKLTGSPYNSEEISPAAAPLFPSTNFGSPPSHAPLAFATGVAESSDYGSGSGVHLYNQQQYFNPDFTAAAPHIFSLLNNLRSTRNDLYNLWNSRRQRLEQCLHWKLFEQDADK</sequence>
<dbReference type="GO" id="GO:0007411">
    <property type="term" value="P:axon guidance"/>
    <property type="evidence" value="ECO:0007669"/>
    <property type="project" value="TreeGrafter"/>
</dbReference>
<dbReference type="SUPFAM" id="SSF46966">
    <property type="entry name" value="Spectrin repeat"/>
    <property type="match status" value="2"/>
</dbReference>
<evidence type="ECO:0000256" key="1">
    <source>
        <dbReference type="ARBA" id="ARBA00022658"/>
    </source>
</evidence>
<dbReference type="WBParaSite" id="nRc.2.0.1.t10847-RA">
    <property type="protein sequence ID" value="nRc.2.0.1.t10847-RA"/>
    <property type="gene ID" value="nRc.2.0.1.g10847"/>
</dbReference>
<dbReference type="Gene3D" id="1.20.58.60">
    <property type="match status" value="1"/>
</dbReference>
<evidence type="ECO:0000313" key="2">
    <source>
        <dbReference type="Proteomes" id="UP000887565"/>
    </source>
</evidence>
<dbReference type="InterPro" id="IPR051336">
    <property type="entry name" value="RhoGEF_Guanine_NuclExch_SF"/>
</dbReference>
<dbReference type="PANTHER" id="PTHR22826:SF106">
    <property type="entry name" value="TRIO, ISOFORM A"/>
    <property type="match status" value="1"/>
</dbReference>